<dbReference type="Proteomes" id="UP000433483">
    <property type="component" value="Unassembled WGS sequence"/>
</dbReference>
<evidence type="ECO:0000313" key="2">
    <source>
        <dbReference type="EMBL" id="KAE9140968.1"/>
    </source>
</evidence>
<dbReference type="Proteomes" id="UP000441208">
    <property type="component" value="Unassembled WGS sequence"/>
</dbReference>
<keyword evidence="6" id="KW-1185">Reference proteome</keyword>
<evidence type="ECO:0000313" key="7">
    <source>
        <dbReference type="Proteomes" id="UP000440732"/>
    </source>
</evidence>
<proteinExistence type="predicted"/>
<dbReference type="Proteomes" id="UP000429523">
    <property type="component" value="Unassembled WGS sequence"/>
</dbReference>
<dbReference type="EMBL" id="QXGF01000009">
    <property type="protein sequence ID" value="KAE8949988.1"/>
    <property type="molecule type" value="Genomic_DNA"/>
</dbReference>
<evidence type="ECO:0000313" key="1">
    <source>
        <dbReference type="EMBL" id="KAE8949988.1"/>
    </source>
</evidence>
<evidence type="ECO:0000313" key="8">
    <source>
        <dbReference type="Proteomes" id="UP000441208"/>
    </source>
</evidence>
<evidence type="ECO:0000313" key="4">
    <source>
        <dbReference type="EMBL" id="KAE9237969.1"/>
    </source>
</evidence>
<organism evidence="2 8">
    <name type="scientific">Phytophthora fragariae</name>
    <dbReference type="NCBI Taxonomy" id="53985"/>
    <lineage>
        <taxon>Eukaryota</taxon>
        <taxon>Sar</taxon>
        <taxon>Stramenopiles</taxon>
        <taxon>Oomycota</taxon>
        <taxon>Peronosporomycetes</taxon>
        <taxon>Peronosporales</taxon>
        <taxon>Peronosporaceae</taxon>
        <taxon>Phytophthora</taxon>
    </lineage>
</organism>
<sequence>MGRPQSPVFQAQSLVEKSWRRRGALTLLHVFSFSSASASASASASSSGPGRLFSACYYRLACSGCRWTEAAATADPQHQALRLIQ</sequence>
<name>A0A6A3TUA6_9STRA</name>
<evidence type="ECO:0000313" key="6">
    <source>
        <dbReference type="Proteomes" id="UP000433483"/>
    </source>
</evidence>
<dbReference type="AlphaFoldDB" id="A0A6A3TUA6"/>
<comment type="caution">
    <text evidence="2">The sequence shown here is derived from an EMBL/GenBank/DDBJ whole genome shotgun (WGS) entry which is preliminary data.</text>
</comment>
<accession>A0A6A3TUA6</accession>
<protein>
    <submittedName>
        <fullName evidence="2">Uncharacterized protein</fullName>
    </submittedName>
</protein>
<evidence type="ECO:0000313" key="3">
    <source>
        <dbReference type="EMBL" id="KAE9155774.1"/>
    </source>
</evidence>
<dbReference type="EMBL" id="QXGA01000006">
    <property type="protein sequence ID" value="KAE9155774.1"/>
    <property type="molecule type" value="Genomic_DNA"/>
</dbReference>
<evidence type="ECO:0000313" key="5">
    <source>
        <dbReference type="Proteomes" id="UP000429523"/>
    </source>
</evidence>
<dbReference type="EMBL" id="QXGB01000008">
    <property type="protein sequence ID" value="KAE9237969.1"/>
    <property type="molecule type" value="Genomic_DNA"/>
</dbReference>
<reference evidence="5 6" key="1">
    <citation type="submission" date="2018-08" db="EMBL/GenBank/DDBJ databases">
        <title>Genomic investigation of the strawberry pathogen Phytophthora fragariae indicates pathogenicity is determined by transcriptional variation in three key races.</title>
        <authorList>
            <person name="Adams T.M."/>
            <person name="Armitage A.D."/>
            <person name="Sobczyk M.K."/>
            <person name="Bates H.J."/>
            <person name="Dunwell J.M."/>
            <person name="Nellist C.F."/>
            <person name="Harrison R.J."/>
        </authorList>
    </citation>
    <scope>NUCLEOTIDE SEQUENCE [LARGE SCALE GENOMIC DNA]</scope>
    <source>
        <strain evidence="4 6">NOV-27</strain>
        <strain evidence="3 7">NOV-5</strain>
        <strain evidence="2 8">NOV-71</strain>
        <strain evidence="1 5">NOV-9</strain>
    </source>
</reference>
<dbReference type="Proteomes" id="UP000440732">
    <property type="component" value="Unassembled WGS sequence"/>
</dbReference>
<dbReference type="EMBL" id="QXFZ01000008">
    <property type="protein sequence ID" value="KAE9140968.1"/>
    <property type="molecule type" value="Genomic_DNA"/>
</dbReference>
<gene>
    <name evidence="4" type="ORF">PF005_g416</name>
    <name evidence="3" type="ORF">PF006_g291</name>
    <name evidence="2" type="ORF">PF007_g421</name>
    <name evidence="1" type="ORF">PF009_g457</name>
</gene>